<organism evidence="1 2">
    <name type="scientific">Xylanibacter ruminicola</name>
    <name type="common">Prevotella ruminicola</name>
    <dbReference type="NCBI Taxonomy" id="839"/>
    <lineage>
        <taxon>Bacteria</taxon>
        <taxon>Pseudomonadati</taxon>
        <taxon>Bacteroidota</taxon>
        <taxon>Bacteroidia</taxon>
        <taxon>Bacteroidales</taxon>
        <taxon>Prevotellaceae</taxon>
        <taxon>Xylanibacter</taxon>
    </lineage>
</organism>
<proteinExistence type="predicted"/>
<accession>A0A9D5P3F8</accession>
<name>A0A9D5P3F8_XYLRU</name>
<reference evidence="1" key="1">
    <citation type="submission" date="2019-04" db="EMBL/GenBank/DDBJ databases">
        <title>Evolution of Biomass-Degrading Anaerobic Consortia Revealed by Metagenomics.</title>
        <authorList>
            <person name="Peng X."/>
        </authorList>
    </citation>
    <scope>NUCLEOTIDE SEQUENCE</scope>
    <source>
        <strain evidence="1">SIG140</strain>
    </source>
</reference>
<protein>
    <submittedName>
        <fullName evidence="1">Uncharacterized protein</fullName>
    </submittedName>
</protein>
<sequence>MLLAVFLPILVFSAIHVHKTPTTTDTTCTDCVHHNCHGHLTATASFTHDCVLCQFLSLPMLAAVVLSVAAVANKDIRQYAPGHSRLASAACGIIYLRGPPACFKE</sequence>
<dbReference type="EMBL" id="SUYC01000010">
    <property type="protein sequence ID" value="MBE6271227.1"/>
    <property type="molecule type" value="Genomic_DNA"/>
</dbReference>
<dbReference type="AlphaFoldDB" id="A0A9D5P3F8"/>
<comment type="caution">
    <text evidence="1">The sequence shown here is derived from an EMBL/GenBank/DDBJ whole genome shotgun (WGS) entry which is preliminary data.</text>
</comment>
<dbReference type="Proteomes" id="UP000806522">
    <property type="component" value="Unassembled WGS sequence"/>
</dbReference>
<gene>
    <name evidence="1" type="ORF">E7101_09790</name>
</gene>
<evidence type="ECO:0000313" key="2">
    <source>
        <dbReference type="Proteomes" id="UP000806522"/>
    </source>
</evidence>
<evidence type="ECO:0000313" key="1">
    <source>
        <dbReference type="EMBL" id="MBE6271227.1"/>
    </source>
</evidence>